<dbReference type="Pfam" id="PF12706">
    <property type="entry name" value="Lactamase_B_2"/>
    <property type="match status" value="1"/>
</dbReference>
<organism evidence="2 3">
    <name type="scientific">Desulfocicer vacuolatum DSM 3385</name>
    <dbReference type="NCBI Taxonomy" id="1121400"/>
    <lineage>
        <taxon>Bacteria</taxon>
        <taxon>Pseudomonadati</taxon>
        <taxon>Thermodesulfobacteriota</taxon>
        <taxon>Desulfobacteria</taxon>
        <taxon>Desulfobacterales</taxon>
        <taxon>Desulfobacteraceae</taxon>
        <taxon>Desulfocicer</taxon>
    </lineage>
</organism>
<dbReference type="PANTHER" id="PTHR42663:SF4">
    <property type="entry name" value="SLL1036 PROTEIN"/>
    <property type="match status" value="1"/>
</dbReference>
<dbReference type="PANTHER" id="PTHR42663">
    <property type="entry name" value="HYDROLASE C777.06C-RELATED-RELATED"/>
    <property type="match status" value="1"/>
</dbReference>
<dbReference type="RefSeq" id="WP_084069830.1">
    <property type="nucleotide sequence ID" value="NZ_FWXY01000013.1"/>
</dbReference>
<dbReference type="SUPFAM" id="SSF56281">
    <property type="entry name" value="Metallo-hydrolase/oxidoreductase"/>
    <property type="match status" value="1"/>
</dbReference>
<gene>
    <name evidence="2" type="ORF">SAMN02746065_11385</name>
</gene>
<accession>A0A1W2CRG9</accession>
<feature type="domain" description="Metallo-beta-lactamase" evidence="1">
    <location>
        <begin position="38"/>
        <end position="238"/>
    </location>
</feature>
<dbReference type="Proteomes" id="UP000192418">
    <property type="component" value="Unassembled WGS sequence"/>
</dbReference>
<reference evidence="2 3" key="1">
    <citation type="submission" date="2017-04" db="EMBL/GenBank/DDBJ databases">
        <authorList>
            <person name="Afonso C.L."/>
            <person name="Miller P.J."/>
            <person name="Scott M.A."/>
            <person name="Spackman E."/>
            <person name="Goraichik I."/>
            <person name="Dimitrov K.M."/>
            <person name="Suarez D.L."/>
            <person name="Swayne D.E."/>
        </authorList>
    </citation>
    <scope>NUCLEOTIDE SEQUENCE [LARGE SCALE GENOMIC DNA]</scope>
    <source>
        <strain evidence="2 3">DSM 3385</strain>
    </source>
</reference>
<dbReference type="OrthoDB" id="9803916at2"/>
<dbReference type="EMBL" id="FWXY01000013">
    <property type="protein sequence ID" value="SMC87566.1"/>
    <property type="molecule type" value="Genomic_DNA"/>
</dbReference>
<dbReference type="AlphaFoldDB" id="A0A1W2CRG9"/>
<dbReference type="Gene3D" id="3.60.15.10">
    <property type="entry name" value="Ribonuclease Z/Hydroxyacylglutathione hydrolase-like"/>
    <property type="match status" value="1"/>
</dbReference>
<keyword evidence="3" id="KW-1185">Reference proteome</keyword>
<sequence length="279" mass="31227">MKIKCWGSRGSIAVAGNEYCKFGGETTCIQVIAGSGENLIIDAGTGIRKLGIDLVAAPRQELYLFLTHAHWDHISGFTFFKPLQDPGVTLTVQNSSFSNTTVEEIFKSLIQPPFFPITMKDLEANIRYKDHMKDQFTIGSLSISTIALNHPGGGLGYKFTENGKSFVFLTDNELGYRHPKGLENEAYERFCSNADLLFHDAEFTPDEYPSKTGWGHSAYTDVIELAIKARVKELGLFHLNQERTDIQMDKIVDHCRRIIKDRGESMACLGVACNMEFNL</sequence>
<evidence type="ECO:0000259" key="1">
    <source>
        <dbReference type="Pfam" id="PF12706"/>
    </source>
</evidence>
<dbReference type="STRING" id="1121400.SAMN02746065_11385"/>
<dbReference type="InterPro" id="IPR001279">
    <property type="entry name" value="Metallo-B-lactamas"/>
</dbReference>
<dbReference type="CDD" id="cd07715">
    <property type="entry name" value="TaR3-like_MBL-fold"/>
    <property type="match status" value="1"/>
</dbReference>
<evidence type="ECO:0000313" key="2">
    <source>
        <dbReference type="EMBL" id="SMC87566.1"/>
    </source>
</evidence>
<name>A0A1W2CRG9_9BACT</name>
<dbReference type="InterPro" id="IPR036866">
    <property type="entry name" value="RibonucZ/Hydroxyglut_hydro"/>
</dbReference>
<protein>
    <submittedName>
        <fullName evidence="2">Phosphoribosyl 1,2-cyclic phosphodiesterase</fullName>
    </submittedName>
</protein>
<proteinExistence type="predicted"/>
<evidence type="ECO:0000313" key="3">
    <source>
        <dbReference type="Proteomes" id="UP000192418"/>
    </source>
</evidence>